<feature type="compositionally biased region" description="Basic and acidic residues" evidence="1">
    <location>
        <begin position="34"/>
        <end position="60"/>
    </location>
</feature>
<gene>
    <name evidence="4" type="ORF">HLH25_05825</name>
    <name evidence="3" type="ORF">HLH26_04670</name>
</gene>
<keyword evidence="2" id="KW-0812">Transmembrane</keyword>
<feature type="region of interest" description="Disordered" evidence="1">
    <location>
        <begin position="31"/>
        <end position="60"/>
    </location>
</feature>
<evidence type="ECO:0000313" key="4">
    <source>
        <dbReference type="EMBL" id="MBB2193163.1"/>
    </source>
</evidence>
<sequence>MKEKCMFLFGIGAMVSAVLFGLWLWIDDQAATEESPKGSRDAQEADAEFERTMKDIEDGK</sequence>
<name>A0A7W4IJ87_9PROT</name>
<keyword evidence="5" id="KW-1185">Reference proteome</keyword>
<protein>
    <submittedName>
        <fullName evidence="3">Uncharacterized protein</fullName>
    </submittedName>
</protein>
<keyword evidence="2" id="KW-0472">Membrane</keyword>
<comment type="caution">
    <text evidence="3">The sequence shown here is derived from an EMBL/GenBank/DDBJ whole genome shotgun (WGS) entry which is preliminary data.</text>
</comment>
<dbReference type="Proteomes" id="UP000561077">
    <property type="component" value="Unassembled WGS sequence"/>
</dbReference>
<dbReference type="EMBL" id="JABEQO010000004">
    <property type="protein sequence ID" value="MBB2163837.1"/>
    <property type="molecule type" value="Genomic_DNA"/>
</dbReference>
<dbReference type="RefSeq" id="WP_182973177.1">
    <property type="nucleotide sequence ID" value="NZ_JABEQN010000005.1"/>
</dbReference>
<reference evidence="5 6" key="1">
    <citation type="submission" date="2020-04" db="EMBL/GenBank/DDBJ databases">
        <title>Description of novel Gluconacetobacter.</title>
        <authorList>
            <person name="Sombolestani A."/>
        </authorList>
    </citation>
    <scope>NUCLEOTIDE SEQUENCE [LARGE SCALE GENOMIC DNA]</scope>
    <source>
        <strain evidence="4 5">LMG 1728</strain>
        <strain evidence="3 6">LMG 1731</strain>
    </source>
</reference>
<feature type="transmembrane region" description="Helical" evidence="2">
    <location>
        <begin position="7"/>
        <end position="26"/>
    </location>
</feature>
<organism evidence="3 6">
    <name type="scientific">Gluconacetobacter dulcium</name>
    <dbReference type="NCBI Taxonomy" id="2729096"/>
    <lineage>
        <taxon>Bacteria</taxon>
        <taxon>Pseudomonadati</taxon>
        <taxon>Pseudomonadota</taxon>
        <taxon>Alphaproteobacteria</taxon>
        <taxon>Acetobacterales</taxon>
        <taxon>Acetobacteraceae</taxon>
        <taxon>Gluconacetobacter</taxon>
    </lineage>
</organism>
<evidence type="ECO:0000313" key="6">
    <source>
        <dbReference type="Proteomes" id="UP000561077"/>
    </source>
</evidence>
<dbReference type="EMBL" id="JABEQN010000005">
    <property type="protein sequence ID" value="MBB2193163.1"/>
    <property type="molecule type" value="Genomic_DNA"/>
</dbReference>
<proteinExistence type="predicted"/>
<keyword evidence="2" id="KW-1133">Transmembrane helix</keyword>
<evidence type="ECO:0000313" key="3">
    <source>
        <dbReference type="EMBL" id="MBB2163837.1"/>
    </source>
</evidence>
<evidence type="ECO:0000256" key="1">
    <source>
        <dbReference type="SAM" id="MobiDB-lite"/>
    </source>
</evidence>
<dbReference type="AlphaFoldDB" id="A0A7W4IJ87"/>
<accession>A0A7W4IJ87</accession>
<dbReference type="Proteomes" id="UP000540490">
    <property type="component" value="Unassembled WGS sequence"/>
</dbReference>
<evidence type="ECO:0000313" key="5">
    <source>
        <dbReference type="Proteomes" id="UP000540490"/>
    </source>
</evidence>
<evidence type="ECO:0000256" key="2">
    <source>
        <dbReference type="SAM" id="Phobius"/>
    </source>
</evidence>